<evidence type="ECO:0000313" key="3">
    <source>
        <dbReference type="Proteomes" id="UP000078546"/>
    </source>
</evidence>
<keyword evidence="1" id="KW-0812">Transmembrane</keyword>
<keyword evidence="1" id="KW-0472">Membrane</keyword>
<accession>A0A1A8X6P4</accession>
<evidence type="ECO:0000256" key="1">
    <source>
        <dbReference type="SAM" id="Phobius"/>
    </source>
</evidence>
<organism evidence="2 3">
    <name type="scientific">Plasmodium ovale curtisi</name>
    <dbReference type="NCBI Taxonomy" id="864141"/>
    <lineage>
        <taxon>Eukaryota</taxon>
        <taxon>Sar</taxon>
        <taxon>Alveolata</taxon>
        <taxon>Apicomplexa</taxon>
        <taxon>Aconoidasida</taxon>
        <taxon>Haemosporida</taxon>
        <taxon>Plasmodiidae</taxon>
        <taxon>Plasmodium</taxon>
        <taxon>Plasmodium (Plasmodium)</taxon>
    </lineage>
</organism>
<dbReference type="Proteomes" id="UP000078546">
    <property type="component" value="Unassembled WGS sequence"/>
</dbReference>
<evidence type="ECO:0000313" key="2">
    <source>
        <dbReference type="EMBL" id="SBT00921.1"/>
    </source>
</evidence>
<gene>
    <name evidence="2" type="ORF">POVCU1_063290</name>
</gene>
<feature type="transmembrane region" description="Helical" evidence="1">
    <location>
        <begin position="280"/>
        <end position="301"/>
    </location>
</feature>
<protein>
    <submittedName>
        <fullName evidence="2">PIR Superfamily Protein</fullName>
    </submittedName>
</protein>
<reference evidence="3" key="1">
    <citation type="submission" date="2016-05" db="EMBL/GenBank/DDBJ databases">
        <authorList>
            <person name="Naeem Raeece"/>
        </authorList>
    </citation>
    <scope>NUCLEOTIDE SEQUENCE [LARGE SCALE GENOMIC DNA]</scope>
</reference>
<dbReference type="EMBL" id="FLQV01002188">
    <property type="protein sequence ID" value="SBT00921.1"/>
    <property type="molecule type" value="Genomic_DNA"/>
</dbReference>
<keyword evidence="1" id="KW-1133">Transmembrane helix</keyword>
<sequence>MSVHGDKFKFHEFKQEHNFLNSENFTKIYDVFNDKKYIDSTGEEKCRKIKKGLSIPNDDEDLILHFCNNLYKIIAEYNTWNNEYFEQIYEDNKNYCVHLKYWLYEKTGNHDVRGFHISEDFQKWKDKLEEELNSNNKYPCKFNKLNWTERDKMRNIYAFVLIYYRNVKKFHQNKHIHCKYLDYIGKGIKQYYDSFIKCSKKESQDNYCEEFIEFQKTFMGDNIYLSMSEDYLDYKFKDSETVNCPLEIKSLEYPLHLIYKEGKNIWHLSDQPIGSLNSSIISTSSAIGTTVGISAFLLYLYKFDIT</sequence>
<name>A0A1A8X6P4_PLAOA</name>
<dbReference type="AlphaFoldDB" id="A0A1A8X6P4"/>
<proteinExistence type="predicted"/>